<protein>
    <recommendedName>
        <fullName evidence="2">GTPase Der</fullName>
    </recommendedName>
    <alternativeName>
        <fullName evidence="7">GTP-binding protein EngA</fullName>
    </alternativeName>
</protein>
<dbReference type="FunFam" id="3.30.300.20:FF:000004">
    <property type="entry name" value="GTPase Der"/>
    <property type="match status" value="1"/>
</dbReference>
<evidence type="ECO:0000256" key="5">
    <source>
        <dbReference type="ARBA" id="ARBA00022741"/>
    </source>
</evidence>
<dbReference type="NCBIfam" id="TIGR03594">
    <property type="entry name" value="GTPase_EngA"/>
    <property type="match status" value="1"/>
</dbReference>
<dbReference type="AlphaFoldDB" id="A0A381W0R3"/>
<dbReference type="Gene3D" id="3.30.300.20">
    <property type="match status" value="1"/>
</dbReference>
<feature type="domain" description="EngA-type G" evidence="8">
    <location>
        <begin position="177"/>
        <end position="350"/>
    </location>
</feature>
<dbReference type="SMART" id="SM00382">
    <property type="entry name" value="AAA"/>
    <property type="match status" value="2"/>
</dbReference>
<accession>A0A381W0R3</accession>
<dbReference type="GO" id="GO:0042254">
    <property type="term" value="P:ribosome biogenesis"/>
    <property type="evidence" value="ECO:0007669"/>
    <property type="project" value="UniProtKB-KW"/>
</dbReference>
<dbReference type="InterPro" id="IPR032859">
    <property type="entry name" value="KH_dom-like"/>
</dbReference>
<gene>
    <name evidence="9" type="ORF">METZ01_LOCUS98317</name>
</gene>
<dbReference type="GO" id="GO:0043022">
    <property type="term" value="F:ribosome binding"/>
    <property type="evidence" value="ECO:0007669"/>
    <property type="project" value="TreeGrafter"/>
</dbReference>
<sequence>MVPAIVLVGRPNVGKSTLFNRLTRSKDALVADVPGLTRDRRYGFGKLGKCPYVVIDTGGFDHDESEISAQAMEQAEVAIEEADAVVLLLDYKDGLMPADEGLAAKLRSTNKPVTLAVNKSEGVSAEIAEAEFHSLGLGDPVAISATHGQRISTLIERILETFGVDAQDEIESEPLGPRLAVVGRPNVGKSTLINRLLGSDRVLTSSEPGTTRDSILLPCQRDGYDFVLVDTAGIRRRARIKGIVERYSVVQSLKAVEDAGVAILLLDAQEGLTDQDLNLIGLVIQRGRALTIGVNKWDGLSPTWRRQVEAQLERRLEFASFAPAHYISALHGSGISDLVKTALSTHKAAGKDLSTPRLNRILADALIAHPPPVVRGRRVRLRYAHQGGRHPPVIVVHGNQAGRLPGHYRRYLTNTFRRQFGLEGAALRVEFKSGQNPYSAK</sequence>
<dbReference type="EMBL" id="UINC01010200">
    <property type="protein sequence ID" value="SVA45463.1"/>
    <property type="molecule type" value="Genomic_DNA"/>
</dbReference>
<evidence type="ECO:0000259" key="8">
    <source>
        <dbReference type="PROSITE" id="PS51712"/>
    </source>
</evidence>
<dbReference type="CDD" id="cd01895">
    <property type="entry name" value="EngA2"/>
    <property type="match status" value="1"/>
</dbReference>
<dbReference type="Pfam" id="PF01926">
    <property type="entry name" value="MMR_HSR1"/>
    <property type="match status" value="2"/>
</dbReference>
<dbReference type="InterPro" id="IPR015946">
    <property type="entry name" value="KH_dom-like_a/b"/>
</dbReference>
<dbReference type="InterPro" id="IPR006073">
    <property type="entry name" value="GTP-bd"/>
</dbReference>
<dbReference type="InterPro" id="IPR027417">
    <property type="entry name" value="P-loop_NTPase"/>
</dbReference>
<keyword evidence="4" id="KW-0677">Repeat</keyword>
<evidence type="ECO:0000256" key="4">
    <source>
        <dbReference type="ARBA" id="ARBA00022737"/>
    </source>
</evidence>
<dbReference type="InterPro" id="IPR005225">
    <property type="entry name" value="Small_GTP-bd"/>
</dbReference>
<comment type="similarity">
    <text evidence="1">Belongs to the TRAFAC class TrmE-Era-EngA-EngB-Septin-like GTPase superfamily. EngA (Der) GTPase family.</text>
</comment>
<dbReference type="FunFam" id="3.40.50.300:FF:000040">
    <property type="entry name" value="GTPase Der"/>
    <property type="match status" value="1"/>
</dbReference>
<dbReference type="GO" id="GO:0005525">
    <property type="term" value="F:GTP binding"/>
    <property type="evidence" value="ECO:0007669"/>
    <property type="project" value="UniProtKB-KW"/>
</dbReference>
<dbReference type="Gene3D" id="3.40.50.300">
    <property type="entry name" value="P-loop containing nucleotide triphosphate hydrolases"/>
    <property type="match status" value="2"/>
</dbReference>
<dbReference type="PANTHER" id="PTHR43834">
    <property type="entry name" value="GTPASE DER"/>
    <property type="match status" value="1"/>
</dbReference>
<dbReference type="PIRSF" id="PIRSF006485">
    <property type="entry name" value="GTP-binding_EngA"/>
    <property type="match status" value="1"/>
</dbReference>
<proteinExistence type="inferred from homology"/>
<dbReference type="Pfam" id="PF14714">
    <property type="entry name" value="KH_dom-like"/>
    <property type="match status" value="1"/>
</dbReference>
<dbReference type="CDD" id="cd01894">
    <property type="entry name" value="EngA1"/>
    <property type="match status" value="1"/>
</dbReference>
<keyword evidence="3" id="KW-0690">Ribosome biogenesis</keyword>
<dbReference type="SUPFAM" id="SSF52540">
    <property type="entry name" value="P-loop containing nucleoside triphosphate hydrolases"/>
    <property type="match status" value="2"/>
</dbReference>
<evidence type="ECO:0000256" key="6">
    <source>
        <dbReference type="ARBA" id="ARBA00023134"/>
    </source>
</evidence>
<evidence type="ECO:0000256" key="3">
    <source>
        <dbReference type="ARBA" id="ARBA00022517"/>
    </source>
</evidence>
<keyword evidence="6" id="KW-0342">GTP-binding</keyword>
<evidence type="ECO:0000256" key="7">
    <source>
        <dbReference type="ARBA" id="ARBA00032345"/>
    </source>
</evidence>
<feature type="domain" description="EngA-type G" evidence="8">
    <location>
        <begin position="3"/>
        <end position="166"/>
    </location>
</feature>
<evidence type="ECO:0000256" key="2">
    <source>
        <dbReference type="ARBA" id="ARBA00020953"/>
    </source>
</evidence>
<dbReference type="InterPro" id="IPR003593">
    <property type="entry name" value="AAA+_ATPase"/>
</dbReference>
<evidence type="ECO:0000256" key="1">
    <source>
        <dbReference type="ARBA" id="ARBA00008279"/>
    </source>
</evidence>
<organism evidence="9">
    <name type="scientific">marine metagenome</name>
    <dbReference type="NCBI Taxonomy" id="408172"/>
    <lineage>
        <taxon>unclassified sequences</taxon>
        <taxon>metagenomes</taxon>
        <taxon>ecological metagenomes</taxon>
    </lineage>
</organism>
<name>A0A381W0R3_9ZZZZ</name>
<reference evidence="9" key="1">
    <citation type="submission" date="2018-05" db="EMBL/GenBank/DDBJ databases">
        <authorList>
            <person name="Lanie J.A."/>
            <person name="Ng W.-L."/>
            <person name="Kazmierczak K.M."/>
            <person name="Andrzejewski T.M."/>
            <person name="Davidsen T.M."/>
            <person name="Wayne K.J."/>
            <person name="Tettelin H."/>
            <person name="Glass J.I."/>
            <person name="Rusch D."/>
            <person name="Podicherti R."/>
            <person name="Tsui H.-C.T."/>
            <person name="Winkler M.E."/>
        </authorList>
    </citation>
    <scope>NUCLEOTIDE SEQUENCE</scope>
</reference>
<dbReference type="InterPro" id="IPR016484">
    <property type="entry name" value="GTPase_Der"/>
</dbReference>
<evidence type="ECO:0000313" key="9">
    <source>
        <dbReference type="EMBL" id="SVA45463.1"/>
    </source>
</evidence>
<dbReference type="PROSITE" id="PS51712">
    <property type="entry name" value="G_ENGA"/>
    <property type="match status" value="2"/>
</dbReference>
<dbReference type="NCBIfam" id="TIGR00231">
    <property type="entry name" value="small_GTP"/>
    <property type="match status" value="2"/>
</dbReference>
<dbReference type="HAMAP" id="MF_00195">
    <property type="entry name" value="GTPase_Der"/>
    <property type="match status" value="1"/>
</dbReference>
<dbReference type="PANTHER" id="PTHR43834:SF6">
    <property type="entry name" value="GTPASE DER"/>
    <property type="match status" value="1"/>
</dbReference>
<keyword evidence="5" id="KW-0547">Nucleotide-binding</keyword>
<dbReference type="InterPro" id="IPR031166">
    <property type="entry name" value="G_ENGA"/>
</dbReference>
<dbReference type="FunFam" id="3.40.50.300:FF:000057">
    <property type="entry name" value="GTPase Der"/>
    <property type="match status" value="1"/>
</dbReference>